<evidence type="ECO:0000313" key="5">
    <source>
        <dbReference type="Proteomes" id="UP000242470"/>
    </source>
</evidence>
<dbReference type="EMBL" id="JAUHQC010000001">
    <property type="protein sequence ID" value="MDN4532011.1"/>
    <property type="molecule type" value="Genomic_DNA"/>
</dbReference>
<dbReference type="InterPro" id="IPR003439">
    <property type="entry name" value="ABC_transporter-like_ATP-bd"/>
</dbReference>
<keyword evidence="1" id="KW-1133">Transmembrane helix</keyword>
<dbReference type="InterPro" id="IPR027417">
    <property type="entry name" value="P-loop_NTPase"/>
</dbReference>
<comment type="caution">
    <text evidence="4">The sequence shown here is derived from an EMBL/GenBank/DDBJ whole genome shotgun (WGS) entry which is preliminary data.</text>
</comment>
<evidence type="ECO:0000313" key="4">
    <source>
        <dbReference type="EMBL" id="PNZ67832.1"/>
    </source>
</evidence>
<dbReference type="InterPro" id="IPR053990">
    <property type="entry name" value="TagH_C"/>
</dbReference>
<reference evidence="3" key="2">
    <citation type="submission" date="2023-07" db="EMBL/GenBank/DDBJ databases">
        <title>Evaluation of the beneficial properties of pineapple isolates.</title>
        <authorList>
            <person name="Adefiranye O."/>
        </authorList>
    </citation>
    <scope>NUCLEOTIDE SEQUENCE</scope>
    <source>
        <strain evidence="3">PAPLE_T1</strain>
    </source>
</reference>
<dbReference type="PANTHER" id="PTHR46743">
    <property type="entry name" value="TEICHOIC ACIDS EXPORT ATP-BINDING PROTEIN TAGH"/>
    <property type="match status" value="1"/>
</dbReference>
<evidence type="ECO:0000313" key="3">
    <source>
        <dbReference type="EMBL" id="MDN4532011.1"/>
    </source>
</evidence>
<keyword evidence="1" id="KW-0812">Transmembrane</keyword>
<evidence type="ECO:0000259" key="2">
    <source>
        <dbReference type="PROSITE" id="PS50893"/>
    </source>
</evidence>
<dbReference type="Proteomes" id="UP000242470">
    <property type="component" value="Unassembled WGS sequence"/>
</dbReference>
<feature type="transmembrane region" description="Helical" evidence="1">
    <location>
        <begin position="281"/>
        <end position="304"/>
    </location>
</feature>
<sequence length="510" mass="59602">MGSSIILKLLNVTQYYRNNNARKWYAPYGYDADNIELNNIQLHIYQGESLGVIGEPDSSKSLIGRLLAEEIKPDKGRVVRKRDIFFADIEDKVYQRDSVYDYINNVVSLFPRNDNPAEIVQSVIDQAQLSDDTETPVQRLTDEQYAQLSFVLAQLSEASIIIFNHIIQHLSDTQFEAMIPFAKQYIENNQTLVFIDDDVDRIEQVSNYIAWISHGQLRMEGQLKEVLPMFREHEKDRLSIQTEEDEANFDLDWKQSRNRIPELANNFKRVERYQHQKPPAILYRFWGLLLVFVLGAVLMLVLVFNNVGRLDIAQNIDQNKIQDQQQNPFEETLAYGIALNKEKLQRIGSDQTLSSKKYALYTITGENTKNYRVQVDGKDYKIAKNNVRYFDPAGLYEKHQMQTLAPYMKNNYINFVDYFNSQLHKSHNEVTDTLVPENDKDQRFVVPITQQPIDMLFNDKNNLAGFVYPMTKKDELKKKYDINSNSWMVKTDSGYLMADMKNKKWIYIEL</sequence>
<dbReference type="Pfam" id="PF22269">
    <property type="entry name" value="TagH_SH3-like"/>
    <property type="match status" value="1"/>
</dbReference>
<name>A0AAP8PP81_9STAP</name>
<feature type="domain" description="ABC transporter" evidence="2">
    <location>
        <begin position="7"/>
        <end position="239"/>
    </location>
</feature>
<reference evidence="4 5" key="1">
    <citation type="submission" date="2017-08" db="EMBL/GenBank/DDBJ databases">
        <title>Draft genome sequences of 64 type strains of genus Staph aureus.</title>
        <authorList>
            <person name="Cole K."/>
            <person name="Golubchik T."/>
            <person name="Russell J."/>
            <person name="Foster D."/>
            <person name="Llewelyn M."/>
            <person name="Wilson D."/>
            <person name="Crook D."/>
            <person name="Paul J."/>
        </authorList>
    </citation>
    <scope>NUCLEOTIDE SEQUENCE [LARGE SCALE GENOMIC DNA]</scope>
    <source>
        <strain evidence="4 5">NCTC 12101</strain>
    </source>
</reference>
<organism evidence="4 5">
    <name type="scientific">Staphylococcus auricularis</name>
    <dbReference type="NCBI Taxonomy" id="29379"/>
    <lineage>
        <taxon>Bacteria</taxon>
        <taxon>Bacillati</taxon>
        <taxon>Bacillota</taxon>
        <taxon>Bacilli</taxon>
        <taxon>Bacillales</taxon>
        <taxon>Staphylococcaceae</taxon>
        <taxon>Staphylococcus</taxon>
    </lineage>
</organism>
<dbReference type="RefSeq" id="WP_059107813.1">
    <property type="nucleotide sequence ID" value="NZ_AP024589.1"/>
</dbReference>
<accession>A0AAP8PP81</accession>
<dbReference type="EMBL" id="PPQW01000023">
    <property type="protein sequence ID" value="PNZ67832.1"/>
    <property type="molecule type" value="Genomic_DNA"/>
</dbReference>
<keyword evidence="4" id="KW-0067">ATP-binding</keyword>
<dbReference type="SUPFAM" id="SSF52540">
    <property type="entry name" value="P-loop containing nucleoside triphosphate hydrolases"/>
    <property type="match status" value="1"/>
</dbReference>
<dbReference type="GeneID" id="64981823"/>
<keyword evidence="1" id="KW-0472">Membrane</keyword>
<dbReference type="Proteomes" id="UP001171687">
    <property type="component" value="Unassembled WGS sequence"/>
</dbReference>
<dbReference type="PANTHER" id="PTHR46743:SF2">
    <property type="entry name" value="TEICHOIC ACIDS EXPORT ATP-BINDING PROTEIN TAGH"/>
    <property type="match status" value="1"/>
</dbReference>
<keyword evidence="4" id="KW-0547">Nucleotide-binding</keyword>
<protein>
    <submittedName>
        <fullName evidence="3">ATP-binding cassette domain-containing protein</fullName>
    </submittedName>
    <submittedName>
        <fullName evidence="4">Teichoic acid ABC transporter ATP-binding protein</fullName>
    </submittedName>
</protein>
<dbReference type="Pfam" id="PF22096">
    <property type="entry name" value="TagH_C"/>
    <property type="match status" value="1"/>
</dbReference>
<dbReference type="Pfam" id="PF00005">
    <property type="entry name" value="ABC_tran"/>
    <property type="match status" value="1"/>
</dbReference>
<dbReference type="Gene3D" id="3.40.50.300">
    <property type="entry name" value="P-loop containing nucleotide triphosphate hydrolases"/>
    <property type="match status" value="1"/>
</dbReference>
<dbReference type="AlphaFoldDB" id="A0AAP8PP81"/>
<dbReference type="GO" id="GO:0016887">
    <property type="term" value="F:ATP hydrolysis activity"/>
    <property type="evidence" value="ECO:0007669"/>
    <property type="project" value="InterPro"/>
</dbReference>
<dbReference type="InterPro" id="IPR053989">
    <property type="entry name" value="TagH_SH3-like"/>
</dbReference>
<dbReference type="GO" id="GO:0005524">
    <property type="term" value="F:ATP binding"/>
    <property type="evidence" value="ECO:0007669"/>
    <property type="project" value="UniProtKB-KW"/>
</dbReference>
<evidence type="ECO:0000256" key="1">
    <source>
        <dbReference type="SAM" id="Phobius"/>
    </source>
</evidence>
<dbReference type="InterPro" id="IPR050683">
    <property type="entry name" value="Bact_Polysacc_Export_ATP-bd"/>
</dbReference>
<proteinExistence type="predicted"/>
<dbReference type="PROSITE" id="PS50893">
    <property type="entry name" value="ABC_TRANSPORTER_2"/>
    <property type="match status" value="1"/>
</dbReference>
<gene>
    <name evidence="4" type="ORF">CD158_05310</name>
    <name evidence="3" type="ORF">QYH67_00055</name>
</gene>